<feature type="compositionally biased region" description="Basic and acidic residues" evidence="1">
    <location>
        <begin position="1"/>
        <end position="25"/>
    </location>
</feature>
<proteinExistence type="predicted"/>
<keyword evidence="3" id="KW-1185">Reference proteome</keyword>
<organism evidence="2 3">
    <name type="scientific">Rangifer tarandus platyrhynchus</name>
    <name type="common">Svalbard reindeer</name>
    <dbReference type="NCBI Taxonomy" id="3082113"/>
    <lineage>
        <taxon>Eukaryota</taxon>
        <taxon>Metazoa</taxon>
        <taxon>Chordata</taxon>
        <taxon>Craniata</taxon>
        <taxon>Vertebrata</taxon>
        <taxon>Euteleostomi</taxon>
        <taxon>Mammalia</taxon>
        <taxon>Eutheria</taxon>
        <taxon>Laurasiatheria</taxon>
        <taxon>Artiodactyla</taxon>
        <taxon>Ruminantia</taxon>
        <taxon>Pecora</taxon>
        <taxon>Cervidae</taxon>
        <taxon>Odocoileinae</taxon>
        <taxon>Rangifer</taxon>
    </lineage>
</organism>
<gene>
    <name evidence="2" type="ORF">MRATA1EN1_LOCUS21670</name>
</gene>
<evidence type="ECO:0000313" key="3">
    <source>
        <dbReference type="Proteomes" id="UP001176941"/>
    </source>
</evidence>
<protein>
    <submittedName>
        <fullName evidence="2">Uncharacterized protein</fullName>
    </submittedName>
</protein>
<sequence length="100" mass="10689">MFLRTESTREDKSAGASKEPGDHTRGAASFSFKTSPGLISPSFTLSRGYPPTLLLNAPPPPRLLWAFLFSQRRRGRKSAELGIIVAAEVSTALGAAAGMR</sequence>
<dbReference type="Proteomes" id="UP001176941">
    <property type="component" value="Chromosome 33"/>
</dbReference>
<evidence type="ECO:0000256" key="1">
    <source>
        <dbReference type="SAM" id="MobiDB-lite"/>
    </source>
</evidence>
<feature type="region of interest" description="Disordered" evidence="1">
    <location>
        <begin position="1"/>
        <end position="38"/>
    </location>
</feature>
<reference evidence="2" key="1">
    <citation type="submission" date="2023-04" db="EMBL/GenBank/DDBJ databases">
        <authorList>
            <consortium name="ELIXIR-Norway"/>
        </authorList>
    </citation>
    <scope>NUCLEOTIDE SEQUENCE [LARGE SCALE GENOMIC DNA]</scope>
</reference>
<accession>A0ABN8ZGX3</accession>
<name>A0ABN8ZGX3_RANTA</name>
<evidence type="ECO:0000313" key="2">
    <source>
        <dbReference type="EMBL" id="CAI9172708.1"/>
    </source>
</evidence>
<dbReference type="EMBL" id="OX459969">
    <property type="protein sequence ID" value="CAI9172708.1"/>
    <property type="molecule type" value="Genomic_DNA"/>
</dbReference>